<organism evidence="4 5">
    <name type="scientific">Aspergillus ellipticus CBS 707.79</name>
    <dbReference type="NCBI Taxonomy" id="1448320"/>
    <lineage>
        <taxon>Eukaryota</taxon>
        <taxon>Fungi</taxon>
        <taxon>Dikarya</taxon>
        <taxon>Ascomycota</taxon>
        <taxon>Pezizomycotina</taxon>
        <taxon>Eurotiomycetes</taxon>
        <taxon>Eurotiomycetidae</taxon>
        <taxon>Eurotiales</taxon>
        <taxon>Aspergillaceae</taxon>
        <taxon>Aspergillus</taxon>
        <taxon>Aspergillus subgen. Circumdati</taxon>
    </lineage>
</organism>
<dbReference type="VEuPathDB" id="FungiDB:BO71DRAFT_403796"/>
<keyword evidence="1" id="KW-1133">Transmembrane helix</keyword>
<evidence type="ECO:0000259" key="3">
    <source>
        <dbReference type="Pfam" id="PF23584"/>
    </source>
</evidence>
<evidence type="ECO:0000313" key="4">
    <source>
        <dbReference type="EMBL" id="PYH88502.1"/>
    </source>
</evidence>
<feature type="signal peptide" evidence="2">
    <location>
        <begin position="1"/>
        <end position="21"/>
    </location>
</feature>
<keyword evidence="2" id="KW-0732">Signal</keyword>
<keyword evidence="5" id="KW-1185">Reference proteome</keyword>
<reference evidence="4 5" key="1">
    <citation type="submission" date="2018-02" db="EMBL/GenBank/DDBJ databases">
        <title>The genomes of Aspergillus section Nigri reveals drivers in fungal speciation.</title>
        <authorList>
            <consortium name="DOE Joint Genome Institute"/>
            <person name="Vesth T.C."/>
            <person name="Nybo J."/>
            <person name="Theobald S."/>
            <person name="Brandl J."/>
            <person name="Frisvad J.C."/>
            <person name="Nielsen K.F."/>
            <person name="Lyhne E.K."/>
            <person name="Kogle M.E."/>
            <person name="Kuo A."/>
            <person name="Riley R."/>
            <person name="Clum A."/>
            <person name="Nolan M."/>
            <person name="Lipzen A."/>
            <person name="Salamov A."/>
            <person name="Henrissat B."/>
            <person name="Wiebenga A."/>
            <person name="De vries R.P."/>
            <person name="Grigoriev I.V."/>
            <person name="Mortensen U.H."/>
            <person name="Andersen M.R."/>
            <person name="Baker S.E."/>
        </authorList>
    </citation>
    <scope>NUCLEOTIDE SEQUENCE [LARGE SCALE GENOMIC DNA]</scope>
    <source>
        <strain evidence="4 5">CBS 707.79</strain>
    </source>
</reference>
<name>A0A319EBL3_9EURO</name>
<dbReference type="EMBL" id="KZ826086">
    <property type="protein sequence ID" value="PYH88502.1"/>
    <property type="molecule type" value="Genomic_DNA"/>
</dbReference>
<keyword evidence="1" id="KW-0472">Membrane</keyword>
<feature type="domain" description="DUF7136" evidence="3">
    <location>
        <begin position="30"/>
        <end position="229"/>
    </location>
</feature>
<dbReference type="InterPro" id="IPR055560">
    <property type="entry name" value="DUF7136"/>
</dbReference>
<proteinExistence type="predicted"/>
<sequence length="270" mass="28548">MTHVPLLAWTALIANLMVARGDAGYSGNIGIFEVDLIFPRNETYSPQALMPIVFALQNPTLAVTLGASISWNMWEGNNQTSPGSILGGELELVMTDTPFVTRFFNTIDYPDGLWTFTWNLQLYNCSQDEDNPANSNLVSVNNPSVFTVSPSGQAPNLTASTVPGTCGAIEAYAFNVTLSEDGCGYLGPTPSTNPCAVTVNPSAASSIAADATAWAYSPLETSAYPNVTCPTLPAKSSGDAGVSLIPATSTWLTLLVMVTALIYLGSPRYT</sequence>
<evidence type="ECO:0000256" key="2">
    <source>
        <dbReference type="SAM" id="SignalP"/>
    </source>
</evidence>
<evidence type="ECO:0000256" key="1">
    <source>
        <dbReference type="SAM" id="Phobius"/>
    </source>
</evidence>
<protein>
    <recommendedName>
        <fullName evidence="3">DUF7136 domain-containing protein</fullName>
    </recommendedName>
</protein>
<accession>A0A319EBL3</accession>
<dbReference type="Pfam" id="PF23584">
    <property type="entry name" value="DUF7136"/>
    <property type="match status" value="1"/>
</dbReference>
<dbReference type="Proteomes" id="UP000247810">
    <property type="component" value="Unassembled WGS sequence"/>
</dbReference>
<feature type="transmembrane region" description="Helical" evidence="1">
    <location>
        <begin position="244"/>
        <end position="264"/>
    </location>
</feature>
<dbReference type="AlphaFoldDB" id="A0A319EBL3"/>
<keyword evidence="1" id="KW-0812">Transmembrane</keyword>
<feature type="chain" id="PRO_5016279056" description="DUF7136 domain-containing protein" evidence="2">
    <location>
        <begin position="22"/>
        <end position="270"/>
    </location>
</feature>
<evidence type="ECO:0000313" key="5">
    <source>
        <dbReference type="Proteomes" id="UP000247810"/>
    </source>
</evidence>
<gene>
    <name evidence="4" type="ORF">BO71DRAFT_403796</name>
</gene>
<dbReference type="OrthoDB" id="4490227at2759"/>